<sequence length="44" mass="5176">MGVPHRYPPNNRLAWERMQRGWSHDELASQLLQSMEREGMGLLP</sequence>
<accession>A0A840QJT1</accession>
<gene>
    <name evidence="1" type="ORF">BJ970_006904</name>
</gene>
<protein>
    <submittedName>
        <fullName evidence="1">Ribosome-binding protein aMBF1 (Putative translation factor)</fullName>
    </submittedName>
</protein>
<evidence type="ECO:0000313" key="2">
    <source>
        <dbReference type="Proteomes" id="UP000584374"/>
    </source>
</evidence>
<keyword evidence="2" id="KW-1185">Reference proteome</keyword>
<dbReference type="EMBL" id="JACHIW010000002">
    <property type="protein sequence ID" value="MBB5159305.1"/>
    <property type="molecule type" value="Genomic_DNA"/>
</dbReference>
<evidence type="ECO:0000313" key="1">
    <source>
        <dbReference type="EMBL" id="MBB5159305.1"/>
    </source>
</evidence>
<dbReference type="AlphaFoldDB" id="A0A840QJT1"/>
<name>A0A840QJT1_9PSEU</name>
<organism evidence="1 2">
    <name type="scientific">Saccharopolyspora phatthalungensis</name>
    <dbReference type="NCBI Taxonomy" id="664693"/>
    <lineage>
        <taxon>Bacteria</taxon>
        <taxon>Bacillati</taxon>
        <taxon>Actinomycetota</taxon>
        <taxon>Actinomycetes</taxon>
        <taxon>Pseudonocardiales</taxon>
        <taxon>Pseudonocardiaceae</taxon>
        <taxon>Saccharopolyspora</taxon>
    </lineage>
</organism>
<dbReference type="Proteomes" id="UP000584374">
    <property type="component" value="Unassembled WGS sequence"/>
</dbReference>
<comment type="caution">
    <text evidence="1">The sequence shown here is derived from an EMBL/GenBank/DDBJ whole genome shotgun (WGS) entry which is preliminary data.</text>
</comment>
<proteinExistence type="predicted"/>
<reference evidence="1 2" key="1">
    <citation type="submission" date="2020-08" db="EMBL/GenBank/DDBJ databases">
        <title>Sequencing the genomes of 1000 actinobacteria strains.</title>
        <authorList>
            <person name="Klenk H.-P."/>
        </authorList>
    </citation>
    <scope>NUCLEOTIDE SEQUENCE [LARGE SCALE GENOMIC DNA]</scope>
    <source>
        <strain evidence="1 2">DSM 45584</strain>
    </source>
</reference>